<evidence type="ECO:0000256" key="2">
    <source>
        <dbReference type="ARBA" id="ARBA00022553"/>
    </source>
</evidence>
<keyword evidence="12" id="KW-0430">Lectin</keyword>
<dbReference type="AlphaFoldDB" id="A0A4D9DU54"/>
<keyword evidence="5" id="KW-0628">Postsynaptic cell membrane</keyword>
<name>A0A4D9DU54_9SAUR</name>
<keyword evidence="13" id="KW-1185">Reference proteome</keyword>
<evidence type="ECO:0000256" key="4">
    <source>
        <dbReference type="ARBA" id="ARBA00023136"/>
    </source>
</evidence>
<keyword evidence="2" id="KW-0597">Phosphoprotein</keyword>
<dbReference type="InterPro" id="IPR000210">
    <property type="entry name" value="BTB/POZ_dom"/>
</dbReference>
<dbReference type="CDD" id="cd18367">
    <property type="entry name" value="BTB_POZ_KCTD8-like"/>
    <property type="match status" value="1"/>
</dbReference>
<dbReference type="InterPro" id="IPR003131">
    <property type="entry name" value="T1-type_BTB"/>
</dbReference>
<evidence type="ECO:0000313" key="12">
    <source>
        <dbReference type="EMBL" id="TFJ99971.1"/>
    </source>
</evidence>
<dbReference type="InterPro" id="IPR011333">
    <property type="entry name" value="SKP1/BTB/POZ_sf"/>
</dbReference>
<dbReference type="GO" id="GO:0008277">
    <property type="term" value="P:regulation of G protein-coupled receptor signaling pathway"/>
    <property type="evidence" value="ECO:0007669"/>
    <property type="project" value="TreeGrafter"/>
</dbReference>
<dbReference type="GO" id="GO:0042734">
    <property type="term" value="C:presynaptic membrane"/>
    <property type="evidence" value="ECO:0007669"/>
    <property type="project" value="UniProtKB-SubCell"/>
</dbReference>
<sequence>MALADNASCAKPSDDFLFPEIIELNVGGQVYITRHPTLVSVPGSLLWEMFTQKNIRSLARDSKGRFFVDRDGFLFRYILDYMRDQQLVLPDHFPERNRLQREAEYFKLPELVKMLSPKLSKQNSIGDDPCQSDPEELSPNADTARNLASASAALTNAPAGSFASSGGGAGPDIRKSGFITIGYRGTYTLGRDSQTDAKFRRVARIMVCGKTSLAKEVFGDTLNESRDPDRPPERYTSRYYLKFTFLEQAFDKLADAGFHMVACNSTGTCAFAHDQTDDKIWTSYTEYVFYRPGARGQGSRQVSRHFSFPGSSCLSMAAPPPAELEQSLKEHLSSSSEPTLDLKADEATLLPGSGVSDIPSDGQGCEEELGTGVGGSRQDGVCKPEVPAADSAPAVTEEPNPTLETHKDSAGMDSSYDFSTSSLDSRCEPDLALATGDSLPDKGPQSEAGDPGSTASLPWPELPEECPPRPNTLDFSNSLKLLEEVKQTGQRRNSDHLNIQENGVESCPEAPPVSEERRALESELGKCIEDFRKIKIPVSFPDKKRQWQSELLKKYHV</sequence>
<reference evidence="12 13" key="2">
    <citation type="submission" date="2019-04" db="EMBL/GenBank/DDBJ databases">
        <title>The genome sequence of big-headed turtle.</title>
        <authorList>
            <person name="Gong S."/>
        </authorList>
    </citation>
    <scope>NUCLEOTIDE SEQUENCE [LARGE SCALE GENOMIC DNA]</scope>
    <source>
        <strain evidence="12">DO16091913</strain>
        <tissue evidence="12">Muscle</tissue>
    </source>
</reference>
<dbReference type="FunFam" id="3.30.710.10:FF:000031">
    <property type="entry name" value="BTB/POZ domain-containing protein KCTD16"/>
    <property type="match status" value="1"/>
</dbReference>
<evidence type="ECO:0000256" key="8">
    <source>
        <dbReference type="ARBA" id="ARBA00034111"/>
    </source>
</evidence>
<dbReference type="SMART" id="SM00225">
    <property type="entry name" value="BTB"/>
    <property type="match status" value="1"/>
</dbReference>
<dbReference type="Gene3D" id="3.30.710.10">
    <property type="entry name" value="Potassium Channel Kv1.1, Chain A"/>
    <property type="match status" value="1"/>
</dbReference>
<feature type="compositionally biased region" description="Low complexity" evidence="10">
    <location>
        <begin position="413"/>
        <end position="424"/>
    </location>
</feature>
<keyword evidence="6" id="KW-0966">Cell projection</keyword>
<evidence type="ECO:0000259" key="11">
    <source>
        <dbReference type="SMART" id="SM00225"/>
    </source>
</evidence>
<dbReference type="GO" id="GO:0045211">
    <property type="term" value="C:postsynaptic membrane"/>
    <property type="evidence" value="ECO:0007669"/>
    <property type="project" value="UniProtKB-SubCell"/>
</dbReference>
<dbReference type="OrthoDB" id="2414723at2759"/>
<dbReference type="PANTHER" id="PTHR14499:SF30">
    <property type="entry name" value="POTASSIUM CHANNEL TETRAMERISATION DOMAIN CONTAINING 12B"/>
    <property type="match status" value="1"/>
</dbReference>
<evidence type="ECO:0000256" key="5">
    <source>
        <dbReference type="ARBA" id="ARBA00023257"/>
    </source>
</evidence>
<reference evidence="12 13" key="1">
    <citation type="submission" date="2019-04" db="EMBL/GenBank/DDBJ databases">
        <title>Draft genome of the big-headed turtle Platysternon megacephalum.</title>
        <authorList>
            <person name="Gong S."/>
        </authorList>
    </citation>
    <scope>NUCLEOTIDE SEQUENCE [LARGE SCALE GENOMIC DNA]</scope>
    <source>
        <strain evidence="12">DO16091913</strain>
        <tissue evidence="12">Muscle</tissue>
    </source>
</reference>
<gene>
    <name evidence="12" type="ORF">DR999_PMT17963</name>
</gene>
<feature type="region of interest" description="Disordered" evidence="10">
    <location>
        <begin position="120"/>
        <end position="141"/>
    </location>
</feature>
<proteinExistence type="predicted"/>
<comment type="function">
    <text evidence="9">Auxiliary subunit of GABA-B receptors that determine the pharmacology and kinetics of the receptor response. Increases agonist potency and markedly alter the G-protein signaling of the receptors by accelerating onset and promoting desensitization.</text>
</comment>
<evidence type="ECO:0000256" key="9">
    <source>
        <dbReference type="ARBA" id="ARBA00057758"/>
    </source>
</evidence>
<comment type="subcellular location">
    <subcellularLocation>
        <location evidence="7">Postsynaptic cell membrane</location>
    </subcellularLocation>
    <subcellularLocation>
        <location evidence="8">Presynaptic cell membrane</location>
    </subcellularLocation>
</comment>
<protein>
    <submittedName>
        <fullName evidence="12">C-type lectin domain family 4 member E-like</fullName>
    </submittedName>
</protein>
<evidence type="ECO:0000256" key="1">
    <source>
        <dbReference type="ARBA" id="ARBA00022475"/>
    </source>
</evidence>
<accession>A0A4D9DU54</accession>
<dbReference type="Pfam" id="PF02214">
    <property type="entry name" value="BTB_2"/>
    <property type="match status" value="1"/>
</dbReference>
<feature type="region of interest" description="Disordered" evidence="10">
    <location>
        <begin position="487"/>
        <end position="512"/>
    </location>
</feature>
<feature type="compositionally biased region" description="Polar residues" evidence="10">
    <location>
        <begin position="487"/>
        <end position="503"/>
    </location>
</feature>
<dbReference type="Proteomes" id="UP000297703">
    <property type="component" value="Unassembled WGS sequence"/>
</dbReference>
<dbReference type="GO" id="GO:0030246">
    <property type="term" value="F:carbohydrate binding"/>
    <property type="evidence" value="ECO:0007669"/>
    <property type="project" value="UniProtKB-KW"/>
</dbReference>
<evidence type="ECO:0000313" key="13">
    <source>
        <dbReference type="Proteomes" id="UP000297703"/>
    </source>
</evidence>
<evidence type="ECO:0000256" key="10">
    <source>
        <dbReference type="SAM" id="MobiDB-lite"/>
    </source>
</evidence>
<keyword evidence="3" id="KW-0770">Synapse</keyword>
<evidence type="ECO:0000256" key="7">
    <source>
        <dbReference type="ARBA" id="ARBA00034100"/>
    </source>
</evidence>
<dbReference type="CDD" id="cd22216">
    <property type="entry name" value="H1_KCTD12b"/>
    <property type="match status" value="1"/>
</dbReference>
<feature type="region of interest" description="Disordered" evidence="10">
    <location>
        <begin position="317"/>
        <end position="473"/>
    </location>
</feature>
<dbReference type="Pfam" id="PF23110">
    <property type="entry name" value="H1_KCTD8_12_16"/>
    <property type="match status" value="1"/>
</dbReference>
<dbReference type="SUPFAM" id="SSF54695">
    <property type="entry name" value="POZ domain"/>
    <property type="match status" value="1"/>
</dbReference>
<evidence type="ECO:0000256" key="6">
    <source>
        <dbReference type="ARBA" id="ARBA00023273"/>
    </source>
</evidence>
<dbReference type="GO" id="GO:0043235">
    <property type="term" value="C:receptor complex"/>
    <property type="evidence" value="ECO:0007669"/>
    <property type="project" value="TreeGrafter"/>
</dbReference>
<keyword evidence="1" id="KW-1003">Cell membrane</keyword>
<comment type="caution">
    <text evidence="12">The sequence shown here is derived from an EMBL/GenBank/DDBJ whole genome shotgun (WGS) entry which is preliminary data.</text>
</comment>
<dbReference type="EMBL" id="QXTE01000294">
    <property type="protein sequence ID" value="TFJ99971.1"/>
    <property type="molecule type" value="Genomic_DNA"/>
</dbReference>
<dbReference type="PANTHER" id="PTHR14499">
    <property type="entry name" value="POTASSIUM CHANNEL TETRAMERIZATION DOMAIN-CONTAINING"/>
    <property type="match status" value="1"/>
</dbReference>
<organism evidence="12 13">
    <name type="scientific">Platysternon megacephalum</name>
    <name type="common">big-headed turtle</name>
    <dbReference type="NCBI Taxonomy" id="55544"/>
    <lineage>
        <taxon>Eukaryota</taxon>
        <taxon>Metazoa</taxon>
        <taxon>Chordata</taxon>
        <taxon>Craniata</taxon>
        <taxon>Vertebrata</taxon>
        <taxon>Euteleostomi</taxon>
        <taxon>Archelosauria</taxon>
        <taxon>Testudinata</taxon>
        <taxon>Testudines</taxon>
        <taxon>Cryptodira</taxon>
        <taxon>Durocryptodira</taxon>
        <taxon>Testudinoidea</taxon>
        <taxon>Platysternidae</taxon>
        <taxon>Platysternon</taxon>
    </lineage>
</organism>
<dbReference type="STRING" id="55544.A0A4D9DU54"/>
<dbReference type="InterPro" id="IPR057093">
    <property type="entry name" value="H1_KCTD8_12_16"/>
</dbReference>
<evidence type="ECO:0000256" key="3">
    <source>
        <dbReference type="ARBA" id="ARBA00023018"/>
    </source>
</evidence>
<feature type="domain" description="BTB" evidence="11">
    <location>
        <begin position="20"/>
        <end position="123"/>
    </location>
</feature>
<keyword evidence="4" id="KW-0472">Membrane</keyword>
<dbReference type="GO" id="GO:0051260">
    <property type="term" value="P:protein homooligomerization"/>
    <property type="evidence" value="ECO:0007669"/>
    <property type="project" value="InterPro"/>
</dbReference>